<sequence length="319" mass="36932">MTFEFLDYDSKTLKPSAKGLKHLTFEGYISDKRNPEHSQNFRLNTLQSKKFGDITFTDLERGPYECLSTFEAKEDYLLQIVIAGTSTEQGNLNRLLEEGDCIFMKPGESFISKDSNNCRKLMVHMPVGLIHQTALEFEYFIPFDNIAFDSNVKSFPMHGPLFNLLNDILKQNPDQISKRKIFHYEKLIVSEILEVSGYFFNKDLYQNQWSDNSHIRNIYTYITNNITSDISINDLASICKISRKSLYNVLDRELGLTPSSYVRRLKLNKAYYDLKNNIDVRNVTQVALKYGFTNLGRFSSQYREYIGELPSQTLGNCGR</sequence>
<keyword evidence="2" id="KW-0238">DNA-binding</keyword>
<evidence type="ECO:0000256" key="2">
    <source>
        <dbReference type="ARBA" id="ARBA00023125"/>
    </source>
</evidence>
<dbReference type="PANTHER" id="PTHR43280:SF28">
    <property type="entry name" value="HTH-TYPE TRANSCRIPTIONAL ACTIVATOR RHAS"/>
    <property type="match status" value="1"/>
</dbReference>
<dbReference type="Pfam" id="PF12833">
    <property type="entry name" value="HTH_18"/>
    <property type="match status" value="1"/>
</dbReference>
<keyword evidence="6" id="KW-1185">Reference proteome</keyword>
<dbReference type="GO" id="GO:0043565">
    <property type="term" value="F:sequence-specific DNA binding"/>
    <property type="evidence" value="ECO:0007669"/>
    <property type="project" value="InterPro"/>
</dbReference>
<feature type="domain" description="HTH araC/xylS-type" evidence="4">
    <location>
        <begin position="216"/>
        <end position="316"/>
    </location>
</feature>
<comment type="caution">
    <text evidence="5">The sequence shown here is derived from an EMBL/GenBank/DDBJ whole genome shotgun (WGS) entry which is preliminary data.</text>
</comment>
<organism evidence="5 6">
    <name type="scientific">Marinomonas algarum</name>
    <dbReference type="NCBI Taxonomy" id="2883105"/>
    <lineage>
        <taxon>Bacteria</taxon>
        <taxon>Pseudomonadati</taxon>
        <taxon>Pseudomonadota</taxon>
        <taxon>Gammaproteobacteria</taxon>
        <taxon>Oceanospirillales</taxon>
        <taxon>Oceanospirillaceae</taxon>
        <taxon>Marinomonas</taxon>
    </lineage>
</organism>
<dbReference type="InterPro" id="IPR009057">
    <property type="entry name" value="Homeodomain-like_sf"/>
</dbReference>
<dbReference type="PANTHER" id="PTHR43280">
    <property type="entry name" value="ARAC-FAMILY TRANSCRIPTIONAL REGULATOR"/>
    <property type="match status" value="1"/>
</dbReference>
<dbReference type="AlphaFoldDB" id="A0A9X1RV15"/>
<dbReference type="SMART" id="SM00342">
    <property type="entry name" value="HTH_ARAC"/>
    <property type="match status" value="1"/>
</dbReference>
<evidence type="ECO:0000313" key="6">
    <source>
        <dbReference type="Proteomes" id="UP001139095"/>
    </source>
</evidence>
<keyword evidence="1" id="KW-0805">Transcription regulation</keyword>
<evidence type="ECO:0000256" key="3">
    <source>
        <dbReference type="ARBA" id="ARBA00023163"/>
    </source>
</evidence>
<evidence type="ECO:0000256" key="1">
    <source>
        <dbReference type="ARBA" id="ARBA00023015"/>
    </source>
</evidence>
<dbReference type="InterPro" id="IPR018060">
    <property type="entry name" value="HTH_AraC"/>
</dbReference>
<dbReference type="EMBL" id="JAJATW010000032">
    <property type="protein sequence ID" value="MCB5163044.1"/>
    <property type="molecule type" value="Genomic_DNA"/>
</dbReference>
<reference evidence="5" key="1">
    <citation type="submission" date="2021-10" db="EMBL/GenBank/DDBJ databases">
        <title>Marinomonas pontica sp. nov., isolated from the Black Sea.</title>
        <authorList>
            <person name="Zhao L.-H."/>
            <person name="Xue J.-H."/>
        </authorList>
    </citation>
    <scope>NUCLEOTIDE SEQUENCE</scope>
    <source>
        <strain evidence="5">E8</strain>
    </source>
</reference>
<dbReference type="PROSITE" id="PS01124">
    <property type="entry name" value="HTH_ARAC_FAMILY_2"/>
    <property type="match status" value="1"/>
</dbReference>
<dbReference type="SUPFAM" id="SSF46689">
    <property type="entry name" value="Homeodomain-like"/>
    <property type="match status" value="1"/>
</dbReference>
<accession>A0A9X1RV15</accession>
<keyword evidence="3" id="KW-0804">Transcription</keyword>
<gene>
    <name evidence="5" type="ORF">LG368_14260</name>
</gene>
<evidence type="ECO:0000259" key="4">
    <source>
        <dbReference type="PROSITE" id="PS01124"/>
    </source>
</evidence>
<dbReference type="Gene3D" id="1.10.10.60">
    <property type="entry name" value="Homeodomain-like"/>
    <property type="match status" value="1"/>
</dbReference>
<dbReference type="RefSeq" id="WP_226755388.1">
    <property type="nucleotide sequence ID" value="NZ_JAJATW010000032.1"/>
</dbReference>
<name>A0A9X1RV15_9GAMM</name>
<dbReference type="GO" id="GO:0003700">
    <property type="term" value="F:DNA-binding transcription factor activity"/>
    <property type="evidence" value="ECO:0007669"/>
    <property type="project" value="InterPro"/>
</dbReference>
<evidence type="ECO:0000313" key="5">
    <source>
        <dbReference type="EMBL" id="MCB5163044.1"/>
    </source>
</evidence>
<proteinExistence type="predicted"/>
<dbReference type="Proteomes" id="UP001139095">
    <property type="component" value="Unassembled WGS sequence"/>
</dbReference>
<protein>
    <submittedName>
        <fullName evidence="5">AraC family transcriptional regulator</fullName>
    </submittedName>
</protein>